<reference evidence="2" key="1">
    <citation type="journal article" date="2018" name="Genome Biol.">
        <title>SKESA: strategic k-mer extension for scrupulous assemblies.</title>
        <authorList>
            <person name="Souvorov A."/>
            <person name="Agarwala R."/>
            <person name="Lipman D.J."/>
        </authorList>
    </citation>
    <scope>NUCLEOTIDE SEQUENCE</scope>
    <source>
        <strain evidence="2">CT18</strain>
    </source>
</reference>
<proteinExistence type="predicted"/>
<feature type="non-terminal residue" evidence="2">
    <location>
        <position position="47"/>
    </location>
</feature>
<feature type="transmembrane region" description="Helical" evidence="1">
    <location>
        <begin position="12"/>
        <end position="33"/>
    </location>
</feature>
<evidence type="ECO:0000256" key="1">
    <source>
        <dbReference type="SAM" id="Phobius"/>
    </source>
</evidence>
<accession>A0A715DFL6</accession>
<name>A0A715DFL6_SALTI</name>
<comment type="caution">
    <text evidence="2">The sequence shown here is derived from an EMBL/GenBank/DDBJ whole genome shotgun (WGS) entry which is preliminary data.</text>
</comment>
<keyword evidence="1" id="KW-1133">Transmembrane helix</keyword>
<keyword evidence="1" id="KW-0812">Transmembrane</keyword>
<organism evidence="2">
    <name type="scientific">Salmonella enterica subsp. enterica serovar Typhi str. CT18</name>
    <dbReference type="NCBI Taxonomy" id="220341"/>
    <lineage>
        <taxon>Bacteria</taxon>
        <taxon>Pseudomonadati</taxon>
        <taxon>Pseudomonadota</taxon>
        <taxon>Gammaproteobacteria</taxon>
        <taxon>Enterobacterales</taxon>
        <taxon>Enterobacteriaceae</taxon>
        <taxon>Salmonella</taxon>
    </lineage>
</organism>
<reference evidence="2" key="2">
    <citation type="submission" date="2019-01" db="EMBL/GenBank/DDBJ databases">
        <authorList>
            <consortium name="NCBI Pathogen Detection Project"/>
        </authorList>
    </citation>
    <scope>NUCLEOTIDE SEQUENCE</scope>
    <source>
        <strain evidence="2">CT18</strain>
    </source>
</reference>
<dbReference type="EMBL" id="DAAORP010000015">
    <property type="protein sequence ID" value="HAD4632185.1"/>
    <property type="molecule type" value="Genomic_DNA"/>
</dbReference>
<dbReference type="InterPro" id="IPR020490">
    <property type="entry name" value="Uncharacterised_YaiZ"/>
</dbReference>
<gene>
    <name evidence="2" type="ORF">G1S22_15530</name>
</gene>
<sequence>MRLPVKIRRDWHYYAFSIGLIFILNGVVGLLGFEAKGWQTYGVGLVT</sequence>
<dbReference type="Pfam" id="PF10953">
    <property type="entry name" value="DUF2754"/>
    <property type="match status" value="1"/>
</dbReference>
<evidence type="ECO:0000313" key="2">
    <source>
        <dbReference type="EMBL" id="HAD4632185.1"/>
    </source>
</evidence>
<protein>
    <submittedName>
        <fullName evidence="2">DUF2754 family protein</fullName>
    </submittedName>
</protein>
<keyword evidence="1" id="KW-0472">Membrane</keyword>
<dbReference type="AlphaFoldDB" id="A0A715DFL6"/>